<feature type="compositionally biased region" description="Basic and acidic residues" evidence="1">
    <location>
        <begin position="343"/>
        <end position="355"/>
    </location>
</feature>
<evidence type="ECO:0000313" key="2">
    <source>
        <dbReference type="EMBL" id="KIM42752.1"/>
    </source>
</evidence>
<dbReference type="AlphaFoldDB" id="A0A0C2YNZ7"/>
<reference evidence="3" key="2">
    <citation type="submission" date="2015-01" db="EMBL/GenBank/DDBJ databases">
        <title>Evolutionary Origins and Diversification of the Mycorrhizal Mutualists.</title>
        <authorList>
            <consortium name="DOE Joint Genome Institute"/>
            <consortium name="Mycorrhizal Genomics Consortium"/>
            <person name="Kohler A."/>
            <person name="Kuo A."/>
            <person name="Nagy L.G."/>
            <person name="Floudas D."/>
            <person name="Copeland A."/>
            <person name="Barry K.W."/>
            <person name="Cichocki N."/>
            <person name="Veneault-Fourrey C."/>
            <person name="LaButti K."/>
            <person name="Lindquist E.A."/>
            <person name="Lipzen A."/>
            <person name="Lundell T."/>
            <person name="Morin E."/>
            <person name="Murat C."/>
            <person name="Riley R."/>
            <person name="Ohm R."/>
            <person name="Sun H."/>
            <person name="Tunlid A."/>
            <person name="Henrissat B."/>
            <person name="Grigoriev I.V."/>
            <person name="Hibbett D.S."/>
            <person name="Martin F."/>
        </authorList>
    </citation>
    <scope>NUCLEOTIDE SEQUENCE [LARGE SCALE GENOMIC DNA]</scope>
    <source>
        <strain evidence="3">h7</strain>
    </source>
</reference>
<dbReference type="HOGENOM" id="CLU_049760_0_0_1"/>
<sequence length="446" mass="51044">MHIDITFHSIPRRCPIPPTVAALVGGKLENGGTFVLWKDRQTVTIQFPASKDLEGLGTNDIETDWDLEVRTRHTYGHYLEIVQNLLPSIEFGATNWGYLLPDKTGGFRIVQRQKIFKKISCPLWAPLIRETDIEYTVWGMGFERRGLWRGMEVDVFYAWNDMEFWRLNRGMYGYRAVQDLDVTFEVLGHLISEDGTVIGLVSEAAWGRMIKPSDATLIYKTIGELQHRGVIYRGCLTNRFMIADGKVRLVELNCITPYEDRQKLLEDAEVWHWKELGQLFGELRTHGPYGCLRLPSLAFYSTYKDLQFLPPPPRPDLPFGGMLLYPTFFAMCDIEAWPDFEAAEREPDDCPTKEPSRRRRPLRPTLGLLAGPEVAGTPRRTRAQDEVGPLRAISALSQRARGHSNSSLFHPTVMHGCTLSRRYCLRRILRAPARSAHDMNFLFGIS</sequence>
<accession>A0A0C2YNZ7</accession>
<dbReference type="Proteomes" id="UP000053424">
    <property type="component" value="Unassembled WGS sequence"/>
</dbReference>
<feature type="region of interest" description="Disordered" evidence="1">
    <location>
        <begin position="343"/>
        <end position="363"/>
    </location>
</feature>
<evidence type="ECO:0000256" key="1">
    <source>
        <dbReference type="SAM" id="MobiDB-lite"/>
    </source>
</evidence>
<organism evidence="2 3">
    <name type="scientific">Hebeloma cylindrosporum</name>
    <dbReference type="NCBI Taxonomy" id="76867"/>
    <lineage>
        <taxon>Eukaryota</taxon>
        <taxon>Fungi</taxon>
        <taxon>Dikarya</taxon>
        <taxon>Basidiomycota</taxon>
        <taxon>Agaricomycotina</taxon>
        <taxon>Agaricomycetes</taxon>
        <taxon>Agaricomycetidae</taxon>
        <taxon>Agaricales</taxon>
        <taxon>Agaricineae</taxon>
        <taxon>Hymenogastraceae</taxon>
        <taxon>Hebeloma</taxon>
    </lineage>
</organism>
<evidence type="ECO:0000313" key="3">
    <source>
        <dbReference type="Proteomes" id="UP000053424"/>
    </source>
</evidence>
<reference evidence="2 3" key="1">
    <citation type="submission" date="2014-04" db="EMBL/GenBank/DDBJ databases">
        <authorList>
            <consortium name="DOE Joint Genome Institute"/>
            <person name="Kuo A."/>
            <person name="Gay G."/>
            <person name="Dore J."/>
            <person name="Kohler A."/>
            <person name="Nagy L.G."/>
            <person name="Floudas D."/>
            <person name="Copeland A."/>
            <person name="Barry K.W."/>
            <person name="Cichocki N."/>
            <person name="Veneault-Fourrey C."/>
            <person name="LaButti K."/>
            <person name="Lindquist E.A."/>
            <person name="Lipzen A."/>
            <person name="Lundell T."/>
            <person name="Morin E."/>
            <person name="Murat C."/>
            <person name="Sun H."/>
            <person name="Tunlid A."/>
            <person name="Henrissat B."/>
            <person name="Grigoriev I.V."/>
            <person name="Hibbett D.S."/>
            <person name="Martin F."/>
            <person name="Nordberg H.P."/>
            <person name="Cantor M.N."/>
            <person name="Hua S.X."/>
        </authorList>
    </citation>
    <scope>NUCLEOTIDE SEQUENCE [LARGE SCALE GENOMIC DNA]</scope>
    <source>
        <strain evidence="3">h7</strain>
    </source>
</reference>
<dbReference type="OrthoDB" id="2874131at2759"/>
<proteinExistence type="predicted"/>
<name>A0A0C2YNZ7_HEBCY</name>
<gene>
    <name evidence="2" type="ORF">M413DRAFT_26752</name>
</gene>
<dbReference type="EMBL" id="KN831777">
    <property type="protein sequence ID" value="KIM42752.1"/>
    <property type="molecule type" value="Genomic_DNA"/>
</dbReference>
<protein>
    <submittedName>
        <fullName evidence="2">Uncharacterized protein</fullName>
    </submittedName>
</protein>
<keyword evidence="3" id="KW-1185">Reference proteome</keyword>